<evidence type="ECO:0000313" key="3">
    <source>
        <dbReference type="EMBL" id="TXX63844.1"/>
    </source>
</evidence>
<dbReference type="Pfam" id="PF00990">
    <property type="entry name" value="GGDEF"/>
    <property type="match status" value="1"/>
</dbReference>
<keyword evidence="1" id="KW-0812">Transmembrane</keyword>
<dbReference type="PANTHER" id="PTHR44757">
    <property type="entry name" value="DIGUANYLATE CYCLASE DGCP"/>
    <property type="match status" value="1"/>
</dbReference>
<keyword evidence="1" id="KW-0472">Membrane</keyword>
<gene>
    <name evidence="3" type="ORF">FXF03_19395</name>
</gene>
<dbReference type="SMART" id="SM00267">
    <property type="entry name" value="GGDEF"/>
    <property type="match status" value="1"/>
</dbReference>
<dbReference type="EMBL" id="VSIJ01000037">
    <property type="protein sequence ID" value="TXX63844.1"/>
    <property type="molecule type" value="Genomic_DNA"/>
</dbReference>
<reference evidence="3 4" key="1">
    <citation type="submission" date="2019-06" db="EMBL/GenBank/DDBJ databases">
        <title>Vibrio cholerae phylogeny based on whole-genome sequencing reveals genetic diversity and population strucutre.</title>
        <authorList>
            <person name="Zhiqiu Y."/>
            <person name="Bin L."/>
            <person name="Lingyan J."/>
        </authorList>
    </citation>
    <scope>NUCLEOTIDE SEQUENCE [LARGE SCALE GENOMIC DNA]</scope>
    <source>
        <strain evidence="3 4">N2814</strain>
    </source>
</reference>
<dbReference type="PANTHER" id="PTHR44757:SF2">
    <property type="entry name" value="BIOFILM ARCHITECTURE MAINTENANCE PROTEIN MBAA"/>
    <property type="match status" value="1"/>
</dbReference>
<dbReference type="InterPro" id="IPR000160">
    <property type="entry name" value="GGDEF_dom"/>
</dbReference>
<dbReference type="CDD" id="cd01949">
    <property type="entry name" value="GGDEF"/>
    <property type="match status" value="1"/>
</dbReference>
<dbReference type="Proteomes" id="UP000323819">
    <property type="component" value="Unassembled WGS sequence"/>
</dbReference>
<dbReference type="AlphaFoldDB" id="A0ABD7SIM1"/>
<dbReference type="InterPro" id="IPR052155">
    <property type="entry name" value="Biofilm_reg_signaling"/>
</dbReference>
<dbReference type="InterPro" id="IPR043128">
    <property type="entry name" value="Rev_trsase/Diguanyl_cyclase"/>
</dbReference>
<dbReference type="Gene3D" id="3.30.70.270">
    <property type="match status" value="1"/>
</dbReference>
<dbReference type="PROSITE" id="PS50887">
    <property type="entry name" value="GGDEF"/>
    <property type="match status" value="1"/>
</dbReference>
<accession>A0ABD7SIM1</accession>
<dbReference type="NCBIfam" id="TIGR00254">
    <property type="entry name" value="GGDEF"/>
    <property type="match status" value="1"/>
</dbReference>
<sequence>MFAWIFNLIKKAIDVFYFCNMYFLVFSILLVFILLLCVIFLCKKILSIKEISNIYEYEANHDFLTSLPNRNLAYKVLESRIRDAKKFECNFALIFIDLDGFKDINDKYGHEYGDNLLKCIGLKYLSIICGNEFVSRLGGDEFLFLSDLYKDQHYMNSLIKRIKGNGVKKFSINGKTISITESIGVSIYPFNGYSRDELLSSADIAMYKHKNATCIKI</sequence>
<proteinExistence type="predicted"/>
<protein>
    <submittedName>
        <fullName evidence="3">GGDEF domain-containing protein</fullName>
    </submittedName>
</protein>
<dbReference type="InterPro" id="IPR029787">
    <property type="entry name" value="Nucleotide_cyclase"/>
</dbReference>
<evidence type="ECO:0000313" key="4">
    <source>
        <dbReference type="Proteomes" id="UP000323819"/>
    </source>
</evidence>
<name>A0ABD7SIM1_VIBCL</name>
<evidence type="ECO:0000259" key="2">
    <source>
        <dbReference type="PROSITE" id="PS50887"/>
    </source>
</evidence>
<evidence type="ECO:0000256" key="1">
    <source>
        <dbReference type="SAM" id="Phobius"/>
    </source>
</evidence>
<dbReference type="SUPFAM" id="SSF55073">
    <property type="entry name" value="Nucleotide cyclase"/>
    <property type="match status" value="1"/>
</dbReference>
<feature type="domain" description="GGDEF" evidence="2">
    <location>
        <begin position="89"/>
        <end position="217"/>
    </location>
</feature>
<comment type="caution">
    <text evidence="3">The sequence shown here is derived from an EMBL/GenBank/DDBJ whole genome shotgun (WGS) entry which is preliminary data.</text>
</comment>
<dbReference type="RefSeq" id="WP_114964181.1">
    <property type="nucleotide sequence ID" value="NZ_CP142015.1"/>
</dbReference>
<keyword evidence="1" id="KW-1133">Transmembrane helix</keyword>
<organism evidence="3 4">
    <name type="scientific">Vibrio cholerae</name>
    <dbReference type="NCBI Taxonomy" id="666"/>
    <lineage>
        <taxon>Bacteria</taxon>
        <taxon>Pseudomonadati</taxon>
        <taxon>Pseudomonadota</taxon>
        <taxon>Gammaproteobacteria</taxon>
        <taxon>Vibrionales</taxon>
        <taxon>Vibrionaceae</taxon>
        <taxon>Vibrio</taxon>
    </lineage>
</organism>
<feature type="transmembrane region" description="Helical" evidence="1">
    <location>
        <begin position="20"/>
        <end position="42"/>
    </location>
</feature>